<dbReference type="PANTHER" id="PTHR43603">
    <property type="entry name" value="COBW DOMAIN-CONTAINING PROTEIN DDB_G0274527"/>
    <property type="match status" value="1"/>
</dbReference>
<evidence type="ECO:0000313" key="3">
    <source>
        <dbReference type="EMBL" id="MFD2758457.1"/>
    </source>
</evidence>
<dbReference type="SUPFAM" id="SSF90002">
    <property type="entry name" value="Hypothetical protein YjiA, C-terminal domain"/>
    <property type="match status" value="1"/>
</dbReference>
<dbReference type="SMART" id="SM00833">
    <property type="entry name" value="CobW_C"/>
    <property type="match status" value="1"/>
</dbReference>
<dbReference type="EMBL" id="JBHUNE010000006">
    <property type="protein sequence ID" value="MFD2758457.1"/>
    <property type="molecule type" value="Genomic_DNA"/>
</dbReference>
<evidence type="ECO:0000313" key="4">
    <source>
        <dbReference type="Proteomes" id="UP001597492"/>
    </source>
</evidence>
<dbReference type="Pfam" id="PF07683">
    <property type="entry name" value="CobW_C"/>
    <property type="match status" value="1"/>
</dbReference>
<protein>
    <submittedName>
        <fullName evidence="3">GTP-binding protein</fullName>
    </submittedName>
</protein>
<organism evidence="3 4">
    <name type="scientific">Gulosibacter faecalis</name>
    <dbReference type="NCBI Taxonomy" id="272240"/>
    <lineage>
        <taxon>Bacteria</taxon>
        <taxon>Bacillati</taxon>
        <taxon>Actinomycetota</taxon>
        <taxon>Actinomycetes</taxon>
        <taxon>Micrococcales</taxon>
        <taxon>Microbacteriaceae</taxon>
        <taxon>Gulosibacter</taxon>
    </lineage>
</organism>
<feature type="compositionally biased region" description="Basic and acidic residues" evidence="1">
    <location>
        <begin position="178"/>
        <end position="197"/>
    </location>
</feature>
<accession>A0ABW5UXL2</accession>
<dbReference type="InterPro" id="IPR051927">
    <property type="entry name" value="Zn_Chap_cDPG_Synth"/>
</dbReference>
<feature type="domain" description="CobW C-terminal" evidence="2">
    <location>
        <begin position="219"/>
        <end position="315"/>
    </location>
</feature>
<proteinExistence type="predicted"/>
<dbReference type="PANTHER" id="PTHR43603:SF1">
    <property type="entry name" value="ZINC-REGULATED GTPASE METALLOPROTEIN ACTIVATOR 1"/>
    <property type="match status" value="1"/>
</dbReference>
<comment type="caution">
    <text evidence="3">The sequence shown here is derived from an EMBL/GenBank/DDBJ whole genome shotgun (WGS) entry which is preliminary data.</text>
</comment>
<evidence type="ECO:0000259" key="2">
    <source>
        <dbReference type="SMART" id="SM00833"/>
    </source>
</evidence>
<reference evidence="4" key="1">
    <citation type="journal article" date="2019" name="Int. J. Syst. Evol. Microbiol.">
        <title>The Global Catalogue of Microorganisms (GCM) 10K type strain sequencing project: providing services to taxonomists for standard genome sequencing and annotation.</title>
        <authorList>
            <consortium name="The Broad Institute Genomics Platform"/>
            <consortium name="The Broad Institute Genome Sequencing Center for Infectious Disease"/>
            <person name="Wu L."/>
            <person name="Ma J."/>
        </authorList>
    </citation>
    <scope>NUCLEOTIDE SEQUENCE [LARGE SCALE GENOMIC DNA]</scope>
    <source>
        <strain evidence="4">TISTR 1514</strain>
    </source>
</reference>
<feature type="region of interest" description="Disordered" evidence="1">
    <location>
        <begin position="178"/>
        <end position="198"/>
    </location>
</feature>
<dbReference type="RefSeq" id="WP_026339609.1">
    <property type="nucleotide sequence ID" value="NZ_JBHUNE010000006.1"/>
</dbReference>
<dbReference type="InterPro" id="IPR011629">
    <property type="entry name" value="CobW-like_C"/>
</dbReference>
<gene>
    <name evidence="3" type="ORF">ACFSW7_08700</name>
</gene>
<evidence type="ECO:0000256" key="1">
    <source>
        <dbReference type="SAM" id="MobiDB-lite"/>
    </source>
</evidence>
<name>A0ABW5UXL2_9MICO</name>
<dbReference type="Proteomes" id="UP001597492">
    <property type="component" value="Unassembled WGS sequence"/>
</dbReference>
<keyword evidence="4" id="KW-1185">Reference proteome</keyword>
<sequence length="346" mass="38031">MRVVEVVGVVGTCAPERHQYARRRAAERGGMLVPAARLVMGGDAITEAVALAPWAEPPGGAIVEFPSTTPVAEIIGAFVHDDLTRLVELVCVVDATHLLRDLRRDDYVTRRIDGDEFKYTAHALHTVTQLELASTVFLVNWDALTTDELSTTMALVSHLSPAVRLKLDLAGSDLEGLTHEPRDLARGPGRREYERAQEQPGWVQLLNREFEPHMTDARVSAFRYDRPRPFHPKRLEHLLDETIEPATLGTVVRSCGFARLATRSTATAKWEHIGSMFSLIPLQSGDDTLELGQDLAFIGLDLEQSALEAALDEALLTDAEIAAGPDAWAEYPDPFPAWETSGDPAD</sequence>